<organism evidence="7 8">
    <name type="scientific">Venturia nashicola</name>
    <dbReference type="NCBI Taxonomy" id="86259"/>
    <lineage>
        <taxon>Eukaryota</taxon>
        <taxon>Fungi</taxon>
        <taxon>Dikarya</taxon>
        <taxon>Ascomycota</taxon>
        <taxon>Pezizomycotina</taxon>
        <taxon>Dothideomycetes</taxon>
        <taxon>Pleosporomycetidae</taxon>
        <taxon>Venturiales</taxon>
        <taxon>Venturiaceae</taxon>
        <taxon>Venturia</taxon>
    </lineage>
</organism>
<gene>
    <name evidence="7" type="ORF">E6O75_ATG05943</name>
</gene>
<dbReference type="InterPro" id="IPR045179">
    <property type="entry name" value="YgfZ/GcvT"/>
</dbReference>
<dbReference type="InterPro" id="IPR017703">
    <property type="entry name" value="YgfZ/GCV_T_CS"/>
</dbReference>
<dbReference type="NCBIfam" id="TIGR03317">
    <property type="entry name" value="ygfZ_signature"/>
    <property type="match status" value="1"/>
</dbReference>
<sequence length="392" mass="43186">MSLPLKRARRTPYVCANCLKTRRHQFTTGRILRSTAPPKLLSSGYARLTNRTVISLTGSDASKFLQGLTTNNVDPSRDTGWFSAFLNAQGRVLMDSMIYPIKDTSGGERGYLIEVDKSISEDLLKHLRRHKLRSKIELRDAGEEWAVWASWTQSASTATPSTTDTSITLLDPRLPSLGTRILLSNSTSTTTTPSSLEPTADLAEAPLESYTLHRYTNGVPEGPLEILPQTALPLESNFDYLAGIDFRKGCYVGQELTIRTQHTGVVRKRILPVELYNPSLSSFSKIQDSKPTYNPDVDLVKQVASGTDIKAEGGKRPSGKFLAGMGNVGLALCRLENMTSLRVSAEGGTYKDDLEFRCSDTGVKVKAFIPGWLRLAEERKREGRKIVAAGED</sequence>
<dbReference type="InterPro" id="IPR057460">
    <property type="entry name" value="CAF17_C"/>
</dbReference>
<dbReference type="AlphaFoldDB" id="A0A4Z1NRU8"/>
<comment type="subcellular location">
    <subcellularLocation>
        <location evidence="1">Mitochondrion matrix</location>
    </subcellularLocation>
</comment>
<evidence type="ECO:0000256" key="3">
    <source>
        <dbReference type="ARBA" id="ARBA00023128"/>
    </source>
</evidence>
<dbReference type="EMBL" id="SNSC02000013">
    <property type="protein sequence ID" value="TID18822.1"/>
    <property type="molecule type" value="Genomic_DNA"/>
</dbReference>
<dbReference type="Proteomes" id="UP000298493">
    <property type="component" value="Unassembled WGS sequence"/>
</dbReference>
<protein>
    <recommendedName>
        <fullName evidence="5">Iron-sulfur cluster assembly factor IBA57 homolog, mitochondrial</fullName>
    </recommendedName>
</protein>
<keyword evidence="3" id="KW-0496">Mitochondrion</keyword>
<dbReference type="PANTHER" id="PTHR22602:SF0">
    <property type="entry name" value="TRANSFERASE CAF17, MITOCHONDRIAL-RELATED"/>
    <property type="match status" value="1"/>
</dbReference>
<evidence type="ECO:0000313" key="8">
    <source>
        <dbReference type="Proteomes" id="UP000298493"/>
    </source>
</evidence>
<feature type="domain" description="CAF17 C-terminal" evidence="6">
    <location>
        <begin position="267"/>
        <end position="374"/>
    </location>
</feature>
<dbReference type="GO" id="GO:0016226">
    <property type="term" value="P:iron-sulfur cluster assembly"/>
    <property type="evidence" value="ECO:0007669"/>
    <property type="project" value="TreeGrafter"/>
</dbReference>
<evidence type="ECO:0000259" key="6">
    <source>
        <dbReference type="Pfam" id="PF25455"/>
    </source>
</evidence>
<dbReference type="Gene3D" id="3.30.1360.120">
    <property type="entry name" value="Probable tRNA modification gtpase trme, domain 1"/>
    <property type="match status" value="1"/>
</dbReference>
<dbReference type="STRING" id="86259.A0A4Z1NRU8"/>
<evidence type="ECO:0000256" key="1">
    <source>
        <dbReference type="ARBA" id="ARBA00004305"/>
    </source>
</evidence>
<name>A0A4Z1NRU8_9PEZI</name>
<evidence type="ECO:0000256" key="5">
    <source>
        <dbReference type="ARBA" id="ARBA00093637"/>
    </source>
</evidence>
<dbReference type="InterPro" id="IPR027266">
    <property type="entry name" value="TrmE/GcvT-like"/>
</dbReference>
<evidence type="ECO:0000256" key="2">
    <source>
        <dbReference type="ARBA" id="ARBA00022946"/>
    </source>
</evidence>
<dbReference type="GO" id="GO:0005759">
    <property type="term" value="C:mitochondrial matrix"/>
    <property type="evidence" value="ECO:0007669"/>
    <property type="project" value="UniProtKB-SubCell"/>
</dbReference>
<dbReference type="PANTHER" id="PTHR22602">
    <property type="entry name" value="TRANSFERASE CAF17, MITOCHONDRIAL-RELATED"/>
    <property type="match status" value="1"/>
</dbReference>
<dbReference type="Pfam" id="PF25455">
    <property type="entry name" value="Beta-barrel_CAF17_C"/>
    <property type="match status" value="1"/>
</dbReference>
<accession>A0A4Z1NRU8</accession>
<keyword evidence="2" id="KW-0809">Transit peptide</keyword>
<evidence type="ECO:0000256" key="4">
    <source>
        <dbReference type="ARBA" id="ARBA00093447"/>
    </source>
</evidence>
<comment type="caution">
    <text evidence="7">The sequence shown here is derived from an EMBL/GenBank/DDBJ whole genome shotgun (WGS) entry which is preliminary data.</text>
</comment>
<proteinExistence type="inferred from homology"/>
<evidence type="ECO:0000313" key="7">
    <source>
        <dbReference type="EMBL" id="TID18822.1"/>
    </source>
</evidence>
<reference evidence="7 8" key="1">
    <citation type="submission" date="2019-04" db="EMBL/GenBank/DDBJ databases">
        <title>High contiguity whole genome sequence and gene annotation resource for two Venturia nashicola isolates.</title>
        <authorList>
            <person name="Prokchorchik M."/>
            <person name="Won K."/>
            <person name="Lee Y."/>
            <person name="Choi E.D."/>
            <person name="Segonzac C."/>
            <person name="Sohn K.H."/>
        </authorList>
    </citation>
    <scope>NUCLEOTIDE SEQUENCE [LARGE SCALE GENOMIC DNA]</scope>
    <source>
        <strain evidence="7 8">PRI2</strain>
    </source>
</reference>
<keyword evidence="8" id="KW-1185">Reference proteome</keyword>
<dbReference type="SUPFAM" id="SSF103025">
    <property type="entry name" value="Folate-binding domain"/>
    <property type="match status" value="1"/>
</dbReference>
<comment type="similarity">
    <text evidence="4">Belongs to the GcvT family. CAF17/IBA57 subfamily.</text>
</comment>